<feature type="transmembrane region" description="Helical" evidence="2">
    <location>
        <begin position="207"/>
        <end position="226"/>
    </location>
</feature>
<feature type="compositionally biased region" description="Pro residues" evidence="1">
    <location>
        <begin position="247"/>
        <end position="258"/>
    </location>
</feature>
<feature type="region of interest" description="Disordered" evidence="1">
    <location>
        <begin position="312"/>
        <end position="334"/>
    </location>
</feature>
<evidence type="ECO:0000259" key="3">
    <source>
        <dbReference type="Pfam" id="PF04982"/>
    </source>
</evidence>
<accession>A0A5C5FXW9</accession>
<keyword evidence="2" id="KW-0472">Membrane</keyword>
<gene>
    <name evidence="4" type="ORF">DMC30DRAFT_415779</name>
</gene>
<evidence type="ECO:0000256" key="1">
    <source>
        <dbReference type="SAM" id="MobiDB-lite"/>
    </source>
</evidence>
<proteinExistence type="predicted"/>
<feature type="transmembrane region" description="Helical" evidence="2">
    <location>
        <begin position="89"/>
        <end position="110"/>
    </location>
</feature>
<keyword evidence="2" id="KW-0812">Transmembrane</keyword>
<name>A0A5C5FXW9_9BASI</name>
<protein>
    <submittedName>
        <fullName evidence="4">HPP family-domain-containing protein</fullName>
    </submittedName>
</protein>
<dbReference type="Proteomes" id="UP000311382">
    <property type="component" value="Unassembled WGS sequence"/>
</dbReference>
<feature type="transmembrane region" description="Helical" evidence="2">
    <location>
        <begin position="61"/>
        <end position="82"/>
    </location>
</feature>
<dbReference type="OrthoDB" id="2016548at2759"/>
<feature type="domain" description="HPP transmembrane region" evidence="3">
    <location>
        <begin position="61"/>
        <end position="236"/>
    </location>
</feature>
<feature type="region of interest" description="Disordered" evidence="1">
    <location>
        <begin position="247"/>
        <end position="281"/>
    </location>
</feature>
<feature type="transmembrane region" description="Helical" evidence="2">
    <location>
        <begin position="167"/>
        <end position="187"/>
    </location>
</feature>
<reference evidence="4 5" key="1">
    <citation type="submission" date="2019-03" db="EMBL/GenBank/DDBJ databases">
        <title>Rhodosporidium diobovatum UCD-FST 08-225 genome sequencing, assembly, and annotation.</title>
        <authorList>
            <person name="Fakankun I.U."/>
            <person name="Fristensky B."/>
            <person name="Levin D.B."/>
        </authorList>
    </citation>
    <scope>NUCLEOTIDE SEQUENCE [LARGE SCALE GENOMIC DNA]</scope>
    <source>
        <strain evidence="4 5">UCD-FST 08-225</strain>
    </source>
</reference>
<organism evidence="4 5">
    <name type="scientific">Rhodotorula diobovata</name>
    <dbReference type="NCBI Taxonomy" id="5288"/>
    <lineage>
        <taxon>Eukaryota</taxon>
        <taxon>Fungi</taxon>
        <taxon>Dikarya</taxon>
        <taxon>Basidiomycota</taxon>
        <taxon>Pucciniomycotina</taxon>
        <taxon>Microbotryomycetes</taxon>
        <taxon>Sporidiobolales</taxon>
        <taxon>Sporidiobolaceae</taxon>
        <taxon>Rhodotorula</taxon>
    </lineage>
</organism>
<dbReference type="InterPro" id="IPR058581">
    <property type="entry name" value="TM_HPP"/>
</dbReference>
<evidence type="ECO:0000313" key="5">
    <source>
        <dbReference type="Proteomes" id="UP000311382"/>
    </source>
</evidence>
<dbReference type="AlphaFoldDB" id="A0A5C5FXW9"/>
<sequence>METSAAEDDGKVTLEGGGAPRAKGIWLVRLARHFVGIRDRRYFPTPLVRPLRHLSPTTEGYVLGFLGSFPSILIACGISLGLSTIPSSAFSATPLTVGSLGATAVLLYAIPEGPLSQPRNLVGGHLLCAVTGAVISQLFSLSSRFDIDEAIDNEVAMQGSWQHLNPVAAALAVGIAVFGMQITGTVHPPGGATALIASYIRTTSQRWTYVLDVFLSVSAMGVWAMVVGNIGRRRYPAYWWTPNPPPAPDPEPSIPVPISPKKQPSERRPSSGARSVESPAEDLDRRWLGRLGEVDEEALAEGDELARREEERWLARERKLEEDEAERGRRATRR</sequence>
<dbReference type="STRING" id="5288.A0A5C5FXW9"/>
<evidence type="ECO:0000313" key="4">
    <source>
        <dbReference type="EMBL" id="TNY21713.1"/>
    </source>
</evidence>
<keyword evidence="2" id="KW-1133">Transmembrane helix</keyword>
<comment type="caution">
    <text evidence="4">The sequence shown here is derived from an EMBL/GenBank/DDBJ whole genome shotgun (WGS) entry which is preliminary data.</text>
</comment>
<dbReference type="PANTHER" id="PTHR33741">
    <property type="entry name" value="TRANSMEMBRANE PROTEIN DDB_G0269096-RELATED"/>
    <property type="match status" value="1"/>
</dbReference>
<keyword evidence="5" id="KW-1185">Reference proteome</keyword>
<dbReference type="EMBL" id="SOZI01000038">
    <property type="protein sequence ID" value="TNY21713.1"/>
    <property type="molecule type" value="Genomic_DNA"/>
</dbReference>
<evidence type="ECO:0000256" key="2">
    <source>
        <dbReference type="SAM" id="Phobius"/>
    </source>
</evidence>
<dbReference type="Pfam" id="PF04982">
    <property type="entry name" value="TM_HPP"/>
    <property type="match status" value="1"/>
</dbReference>
<feature type="transmembrane region" description="Helical" evidence="2">
    <location>
        <begin position="122"/>
        <end position="141"/>
    </location>
</feature>
<dbReference type="InterPro" id="IPR007065">
    <property type="entry name" value="HPP"/>
</dbReference>
<dbReference type="PANTHER" id="PTHR33741:SF5">
    <property type="entry name" value="TRANSMEMBRANE PROTEIN DDB_G0269096-RELATED"/>
    <property type="match status" value="1"/>
</dbReference>